<dbReference type="EMBL" id="BMKK01000002">
    <property type="protein sequence ID" value="GGD49635.1"/>
    <property type="molecule type" value="Genomic_DNA"/>
</dbReference>
<keyword evidence="3" id="KW-1185">Reference proteome</keyword>
<protein>
    <recommendedName>
        <fullName evidence="1">Fibronectin type-III domain-containing protein</fullName>
    </recommendedName>
</protein>
<comment type="caution">
    <text evidence="2">The sequence shown here is derived from an EMBL/GenBank/DDBJ whole genome shotgun (WGS) entry which is preliminary data.</text>
</comment>
<name>A0A916YKJ3_9BACT</name>
<reference evidence="2" key="1">
    <citation type="journal article" date="2014" name="Int. J. Syst. Evol. Microbiol.">
        <title>Complete genome sequence of Corynebacterium casei LMG S-19264T (=DSM 44701T), isolated from a smear-ripened cheese.</title>
        <authorList>
            <consortium name="US DOE Joint Genome Institute (JGI-PGF)"/>
            <person name="Walter F."/>
            <person name="Albersmeier A."/>
            <person name="Kalinowski J."/>
            <person name="Ruckert C."/>
        </authorList>
    </citation>
    <scope>NUCLEOTIDE SEQUENCE</scope>
    <source>
        <strain evidence="2">CGMCC 1.15958</strain>
    </source>
</reference>
<accession>A0A916YKJ3</accession>
<evidence type="ECO:0000313" key="2">
    <source>
        <dbReference type="EMBL" id="GGD49635.1"/>
    </source>
</evidence>
<evidence type="ECO:0000313" key="3">
    <source>
        <dbReference type="Proteomes" id="UP000609064"/>
    </source>
</evidence>
<proteinExistence type="predicted"/>
<organism evidence="2 3">
    <name type="scientific">Emticicia aquatilis</name>
    <dbReference type="NCBI Taxonomy" id="1537369"/>
    <lineage>
        <taxon>Bacteria</taxon>
        <taxon>Pseudomonadati</taxon>
        <taxon>Bacteroidota</taxon>
        <taxon>Cytophagia</taxon>
        <taxon>Cytophagales</taxon>
        <taxon>Leadbetterellaceae</taxon>
        <taxon>Emticicia</taxon>
    </lineage>
</organism>
<dbReference type="AlphaFoldDB" id="A0A916YKJ3"/>
<dbReference type="Proteomes" id="UP000609064">
    <property type="component" value="Unassembled WGS sequence"/>
</dbReference>
<dbReference type="PROSITE" id="PS51257">
    <property type="entry name" value="PROKAR_LIPOPROTEIN"/>
    <property type="match status" value="1"/>
</dbReference>
<reference evidence="2" key="2">
    <citation type="submission" date="2020-09" db="EMBL/GenBank/DDBJ databases">
        <authorList>
            <person name="Sun Q."/>
            <person name="Zhou Y."/>
        </authorList>
    </citation>
    <scope>NUCLEOTIDE SEQUENCE</scope>
    <source>
        <strain evidence="2">CGMCC 1.15958</strain>
    </source>
</reference>
<evidence type="ECO:0000259" key="1">
    <source>
        <dbReference type="PROSITE" id="PS50853"/>
    </source>
</evidence>
<dbReference type="PROSITE" id="PS50853">
    <property type="entry name" value="FN3"/>
    <property type="match status" value="1"/>
</dbReference>
<gene>
    <name evidence="2" type="ORF">GCM10011514_12250</name>
</gene>
<dbReference type="RefSeq" id="WP_188765149.1">
    <property type="nucleotide sequence ID" value="NZ_BMKK01000002.1"/>
</dbReference>
<dbReference type="SUPFAM" id="SSF49265">
    <property type="entry name" value="Fibronectin type III"/>
    <property type="match status" value="2"/>
</dbReference>
<dbReference type="InterPro" id="IPR036116">
    <property type="entry name" value="FN3_sf"/>
</dbReference>
<sequence>MKNNIKIFVCLVLLAIGCKKPEVEVTPPTLDVVTISEVSTATARLSTNITDSGNQNISDYGFVYSETNASPTLSDTKTSHGAIDPVTPTPIAFTDVIQNLKPNTTYNVRAYTSISSGPVFSNAITFKTSDIIQPKIRTDAATSITINSAKMQGTLEAKGTFDITEYGIVWSSTNASPTTSDSKVAKTGNVTSFPSSFTFEITNLAVNTNYNYRAYVISNGVTTYANSLNFRTLAITQPTITTDIASNISINSAKLQGTVTGKGTFDITEYGICWSSTNTNPTTADAKAAKTGNITTFPSAYTVDATNLAVNTTYNYRAYVISNGVTTYGNTLTFKTLNVTLPSVKTDAVLLVFINSAKLQGIVETKGSYDINEYGICWSSRNSVPTTADSKASKTNNLVVFPTIFSEDANNLTANTTYYFRAFVVSNGVTTYGSVLTFKTNPVVLPTLSTDGQTVVNDLVRNLNGTLLTKGSYDITEYGMCWSFANSTPTTADSKGSKTGNPASFPARFTIEANGLQGSRTYYYRSYVISNGVTTYGSVLNFNTGKN</sequence>
<feature type="domain" description="Fibronectin type-III" evidence="1">
    <location>
        <begin position="28"/>
        <end position="131"/>
    </location>
</feature>
<dbReference type="InterPro" id="IPR003961">
    <property type="entry name" value="FN3_dom"/>
</dbReference>